<dbReference type="SUPFAM" id="SSF48008">
    <property type="entry name" value="GntR ligand-binding domain-like"/>
    <property type="match status" value="1"/>
</dbReference>
<dbReference type="Pfam" id="PF07729">
    <property type="entry name" value="FCD"/>
    <property type="match status" value="1"/>
</dbReference>
<evidence type="ECO:0000256" key="2">
    <source>
        <dbReference type="ARBA" id="ARBA00023125"/>
    </source>
</evidence>
<dbReference type="InterPro" id="IPR036390">
    <property type="entry name" value="WH_DNA-bd_sf"/>
</dbReference>
<dbReference type="PROSITE" id="PS50949">
    <property type="entry name" value="HTH_GNTR"/>
    <property type="match status" value="1"/>
</dbReference>
<proteinExistence type="predicted"/>
<evidence type="ECO:0000313" key="5">
    <source>
        <dbReference type="EMBL" id="MBC8573087.1"/>
    </source>
</evidence>
<organism evidence="5 6">
    <name type="scientific">Jingyaoa shaoxingensis</name>
    <dbReference type="NCBI Taxonomy" id="2763671"/>
    <lineage>
        <taxon>Bacteria</taxon>
        <taxon>Bacillati</taxon>
        <taxon>Bacillota</taxon>
        <taxon>Clostridia</taxon>
        <taxon>Lachnospirales</taxon>
        <taxon>Lachnospiraceae</taxon>
        <taxon>Jingyaoa</taxon>
    </lineage>
</organism>
<sequence length="220" mass="25848">MAKQSLKQQSYELIKSNIINCVYPPGTIITEDILCQELEVSRTPIREALNRLETERLVTVLPKRGIEVTNISLNELNMIYETRLLIEPYAILKHGCKISQQQYLHFYRIFESYQTEPVEETAYYEVDEQFHQLFIDATENSYLINTYQTVNSQISRTRILSGRASQDRLFYSTREHLDIVKHVLSNNWDAAAQAMEQHLQASKSSYFEYMMKQQNFLSTQ</sequence>
<accession>A0ABR7NBA5</accession>
<dbReference type="PANTHER" id="PTHR43537">
    <property type="entry name" value="TRANSCRIPTIONAL REGULATOR, GNTR FAMILY"/>
    <property type="match status" value="1"/>
</dbReference>
<dbReference type="InterPro" id="IPR036388">
    <property type="entry name" value="WH-like_DNA-bd_sf"/>
</dbReference>
<name>A0ABR7NBA5_9FIRM</name>
<dbReference type="Gene3D" id="1.10.10.10">
    <property type="entry name" value="Winged helix-like DNA-binding domain superfamily/Winged helix DNA-binding domain"/>
    <property type="match status" value="1"/>
</dbReference>
<comment type="caution">
    <text evidence="5">The sequence shown here is derived from an EMBL/GenBank/DDBJ whole genome shotgun (WGS) entry which is preliminary data.</text>
</comment>
<dbReference type="EMBL" id="JACRSZ010000007">
    <property type="protein sequence ID" value="MBC8573087.1"/>
    <property type="molecule type" value="Genomic_DNA"/>
</dbReference>
<feature type="domain" description="HTH gntR-type" evidence="4">
    <location>
        <begin position="4"/>
        <end position="71"/>
    </location>
</feature>
<reference evidence="5 6" key="1">
    <citation type="submission" date="2020-08" db="EMBL/GenBank/DDBJ databases">
        <title>Genome public.</title>
        <authorList>
            <person name="Liu C."/>
            <person name="Sun Q."/>
        </authorList>
    </citation>
    <scope>NUCLEOTIDE SEQUENCE [LARGE SCALE GENOMIC DNA]</scope>
    <source>
        <strain evidence="5 6">NSJ-46</strain>
    </source>
</reference>
<dbReference type="RefSeq" id="WP_249308114.1">
    <property type="nucleotide sequence ID" value="NZ_JACRSZ010000007.1"/>
</dbReference>
<dbReference type="InterPro" id="IPR000524">
    <property type="entry name" value="Tscrpt_reg_HTH_GntR"/>
</dbReference>
<keyword evidence="6" id="KW-1185">Reference proteome</keyword>
<dbReference type="SMART" id="SM00895">
    <property type="entry name" value="FCD"/>
    <property type="match status" value="1"/>
</dbReference>
<dbReference type="PANTHER" id="PTHR43537:SF24">
    <property type="entry name" value="GLUCONATE OPERON TRANSCRIPTIONAL REPRESSOR"/>
    <property type="match status" value="1"/>
</dbReference>
<protein>
    <submittedName>
        <fullName evidence="5">GntR family transcriptional regulator</fullName>
    </submittedName>
</protein>
<dbReference type="SUPFAM" id="SSF46785">
    <property type="entry name" value="Winged helix' DNA-binding domain"/>
    <property type="match status" value="1"/>
</dbReference>
<dbReference type="SMART" id="SM00345">
    <property type="entry name" value="HTH_GNTR"/>
    <property type="match status" value="1"/>
</dbReference>
<dbReference type="Pfam" id="PF00392">
    <property type="entry name" value="GntR"/>
    <property type="match status" value="1"/>
</dbReference>
<keyword evidence="1" id="KW-0805">Transcription regulation</keyword>
<evidence type="ECO:0000256" key="3">
    <source>
        <dbReference type="ARBA" id="ARBA00023163"/>
    </source>
</evidence>
<gene>
    <name evidence="5" type="ORF">H8716_08330</name>
</gene>
<evidence type="ECO:0000313" key="6">
    <source>
        <dbReference type="Proteomes" id="UP000657421"/>
    </source>
</evidence>
<keyword evidence="2" id="KW-0238">DNA-binding</keyword>
<dbReference type="InterPro" id="IPR008920">
    <property type="entry name" value="TF_FadR/GntR_C"/>
</dbReference>
<keyword evidence="3" id="KW-0804">Transcription</keyword>
<dbReference type="InterPro" id="IPR011711">
    <property type="entry name" value="GntR_C"/>
</dbReference>
<evidence type="ECO:0000256" key="1">
    <source>
        <dbReference type="ARBA" id="ARBA00023015"/>
    </source>
</evidence>
<dbReference type="Gene3D" id="1.20.120.530">
    <property type="entry name" value="GntR ligand-binding domain-like"/>
    <property type="match status" value="1"/>
</dbReference>
<dbReference type="CDD" id="cd07377">
    <property type="entry name" value="WHTH_GntR"/>
    <property type="match status" value="1"/>
</dbReference>
<dbReference type="Proteomes" id="UP000657421">
    <property type="component" value="Unassembled WGS sequence"/>
</dbReference>
<evidence type="ECO:0000259" key="4">
    <source>
        <dbReference type="PROSITE" id="PS50949"/>
    </source>
</evidence>